<protein>
    <recommendedName>
        <fullName evidence="1">GIY-YIG domain-containing protein</fullName>
    </recommendedName>
</protein>
<proteinExistence type="predicted"/>
<gene>
    <name evidence="2" type="ORF">TBK1r_43480</name>
</gene>
<feature type="domain" description="GIY-YIG" evidence="1">
    <location>
        <begin position="7"/>
        <end position="62"/>
    </location>
</feature>
<accession>A0ABX5XTM0</accession>
<keyword evidence="3" id="KW-1185">Reference proteome</keyword>
<dbReference type="RefSeq" id="WP_145214893.1">
    <property type="nucleotide sequence ID" value="NZ_CP036432.1"/>
</dbReference>
<dbReference type="Pfam" id="PF01541">
    <property type="entry name" value="GIY-YIG"/>
    <property type="match status" value="1"/>
</dbReference>
<dbReference type="InterPro" id="IPR000305">
    <property type="entry name" value="GIY-YIG_endonuc"/>
</dbReference>
<evidence type="ECO:0000313" key="3">
    <source>
        <dbReference type="Proteomes" id="UP000318081"/>
    </source>
</evidence>
<dbReference type="Proteomes" id="UP000318081">
    <property type="component" value="Chromosome"/>
</dbReference>
<name>A0ABX5XTM0_9BACT</name>
<sequence length="78" mass="9396">MSFPQHIYALADPFAPKVVCYVGRTNKLDQRLRMHLSEAEYGFTIKDFWLMYLRYHDDRTKIWFQYSSKPCLSEPLCQ</sequence>
<organism evidence="2 3">
    <name type="scientific">Stieleria magnilauensis</name>
    <dbReference type="NCBI Taxonomy" id="2527963"/>
    <lineage>
        <taxon>Bacteria</taxon>
        <taxon>Pseudomonadati</taxon>
        <taxon>Planctomycetota</taxon>
        <taxon>Planctomycetia</taxon>
        <taxon>Pirellulales</taxon>
        <taxon>Pirellulaceae</taxon>
        <taxon>Stieleria</taxon>
    </lineage>
</organism>
<dbReference type="EMBL" id="CP036432">
    <property type="protein sequence ID" value="QDV85368.1"/>
    <property type="molecule type" value="Genomic_DNA"/>
</dbReference>
<evidence type="ECO:0000259" key="1">
    <source>
        <dbReference type="Pfam" id="PF01541"/>
    </source>
</evidence>
<evidence type="ECO:0000313" key="2">
    <source>
        <dbReference type="EMBL" id="QDV85368.1"/>
    </source>
</evidence>
<reference evidence="2 3" key="1">
    <citation type="submission" date="2019-02" db="EMBL/GenBank/DDBJ databases">
        <title>Deep-cultivation of Planctomycetes and their phenomic and genomic characterization uncovers novel biology.</title>
        <authorList>
            <person name="Wiegand S."/>
            <person name="Jogler M."/>
            <person name="Boedeker C."/>
            <person name="Pinto D."/>
            <person name="Vollmers J."/>
            <person name="Rivas-Marin E."/>
            <person name="Kohn T."/>
            <person name="Peeters S.H."/>
            <person name="Heuer A."/>
            <person name="Rast P."/>
            <person name="Oberbeckmann S."/>
            <person name="Bunk B."/>
            <person name="Jeske O."/>
            <person name="Meyerdierks A."/>
            <person name="Storesund J.E."/>
            <person name="Kallscheuer N."/>
            <person name="Luecker S."/>
            <person name="Lage O.M."/>
            <person name="Pohl T."/>
            <person name="Merkel B.J."/>
            <person name="Hornburger P."/>
            <person name="Mueller R.-W."/>
            <person name="Bruemmer F."/>
            <person name="Labrenz M."/>
            <person name="Spormann A.M."/>
            <person name="Op den Camp H."/>
            <person name="Overmann J."/>
            <person name="Amann R."/>
            <person name="Jetten M.S.M."/>
            <person name="Mascher T."/>
            <person name="Medema M.H."/>
            <person name="Devos D.P."/>
            <person name="Kaster A.-K."/>
            <person name="Ovreas L."/>
            <person name="Rohde M."/>
            <person name="Galperin M.Y."/>
            <person name="Jogler C."/>
        </authorList>
    </citation>
    <scope>NUCLEOTIDE SEQUENCE [LARGE SCALE GENOMIC DNA]</scope>
    <source>
        <strain evidence="2 3">TBK1r</strain>
    </source>
</reference>